<evidence type="ECO:0000256" key="6">
    <source>
        <dbReference type="ARBA" id="ARBA00023136"/>
    </source>
</evidence>
<reference evidence="10 11" key="1">
    <citation type="submission" date="2019-02" db="EMBL/GenBank/DDBJ databases">
        <title>Sequencing the genomes of 1000 actinobacteria strains.</title>
        <authorList>
            <person name="Klenk H.-P."/>
        </authorList>
    </citation>
    <scope>NUCLEOTIDE SEQUENCE [LARGE SCALE GENOMIC DNA]</scope>
    <source>
        <strain evidence="10 11">DSM 45779</strain>
    </source>
</reference>
<sequence>MPEWSGVSVPSEQSPATCPAAPGRPTKEHPLLAHILDMLAGIPTWIVVLVAALAALGETTIGLGLVLPGESVLVAAAIALPNLGAAVVAVFVVGFAAACGDAIGYLLGRRFGPRLRASKLVGKVGRDQWDRTGDILRRHGAWAVLGARFLPVVRTLTPAAAGASGLPLRRFLPASLAGAFLWSATHVAVGFGARGSALWFERTFGIAGWVVLGSLGVIGTAVWLLRRRRQARTAPVTTPEPVAVGAGD</sequence>
<dbReference type="PANTHER" id="PTHR30353:SF15">
    <property type="entry name" value="INNER MEMBRANE PROTEIN YABI"/>
    <property type="match status" value="1"/>
</dbReference>
<comment type="similarity">
    <text evidence="2 7">Belongs to the DedA family.</text>
</comment>
<keyword evidence="5 7" id="KW-1133">Transmembrane helix</keyword>
<feature type="region of interest" description="Disordered" evidence="8">
    <location>
        <begin position="1"/>
        <end position="24"/>
    </location>
</feature>
<dbReference type="EMBL" id="SHKL01000001">
    <property type="protein sequence ID" value="RZT84478.1"/>
    <property type="molecule type" value="Genomic_DNA"/>
</dbReference>
<feature type="transmembrane region" description="Helical" evidence="7">
    <location>
        <begin position="61"/>
        <end position="80"/>
    </location>
</feature>
<comment type="subcellular location">
    <subcellularLocation>
        <location evidence="1 7">Cell membrane</location>
        <topology evidence="1 7">Multi-pass membrane protein</topology>
    </subcellularLocation>
</comment>
<feature type="transmembrane region" description="Helical" evidence="7">
    <location>
        <begin position="86"/>
        <end position="107"/>
    </location>
</feature>
<comment type="caution">
    <text evidence="10">The sequence shown here is derived from an EMBL/GenBank/DDBJ whole genome shotgun (WGS) entry which is preliminary data.</text>
</comment>
<dbReference type="AlphaFoldDB" id="A0A4Q7UU97"/>
<dbReference type="InterPro" id="IPR032816">
    <property type="entry name" value="VTT_dom"/>
</dbReference>
<feature type="transmembrane region" description="Helical" evidence="7">
    <location>
        <begin position="206"/>
        <end position="225"/>
    </location>
</feature>
<name>A0A4Q7UU97_PSEST</name>
<protein>
    <submittedName>
        <fullName evidence="10">Membrane protein DedA with SNARE-associated domain</fullName>
    </submittedName>
</protein>
<dbReference type="InterPro" id="IPR032818">
    <property type="entry name" value="DedA-like"/>
</dbReference>
<evidence type="ECO:0000259" key="9">
    <source>
        <dbReference type="Pfam" id="PF09335"/>
    </source>
</evidence>
<evidence type="ECO:0000313" key="10">
    <source>
        <dbReference type="EMBL" id="RZT84478.1"/>
    </source>
</evidence>
<dbReference type="Proteomes" id="UP000291591">
    <property type="component" value="Unassembled WGS sequence"/>
</dbReference>
<evidence type="ECO:0000256" key="4">
    <source>
        <dbReference type="ARBA" id="ARBA00022692"/>
    </source>
</evidence>
<evidence type="ECO:0000256" key="8">
    <source>
        <dbReference type="SAM" id="MobiDB-lite"/>
    </source>
</evidence>
<keyword evidence="6 7" id="KW-0472">Membrane</keyword>
<evidence type="ECO:0000256" key="7">
    <source>
        <dbReference type="RuleBase" id="RU367016"/>
    </source>
</evidence>
<proteinExistence type="inferred from homology"/>
<gene>
    <name evidence="10" type="ORF">EV383_1320</name>
</gene>
<evidence type="ECO:0000313" key="11">
    <source>
        <dbReference type="Proteomes" id="UP000291591"/>
    </source>
</evidence>
<feature type="transmembrane region" description="Helical" evidence="7">
    <location>
        <begin position="31"/>
        <end position="54"/>
    </location>
</feature>
<evidence type="ECO:0000256" key="1">
    <source>
        <dbReference type="ARBA" id="ARBA00004651"/>
    </source>
</evidence>
<dbReference type="OrthoDB" id="9813426at2"/>
<evidence type="ECO:0000256" key="3">
    <source>
        <dbReference type="ARBA" id="ARBA00022475"/>
    </source>
</evidence>
<evidence type="ECO:0000256" key="5">
    <source>
        <dbReference type="ARBA" id="ARBA00022989"/>
    </source>
</evidence>
<evidence type="ECO:0000256" key="2">
    <source>
        <dbReference type="ARBA" id="ARBA00010792"/>
    </source>
</evidence>
<accession>A0A4Q7UU97</accession>
<keyword evidence="11" id="KW-1185">Reference proteome</keyword>
<dbReference type="Pfam" id="PF09335">
    <property type="entry name" value="VTT_dom"/>
    <property type="match status" value="1"/>
</dbReference>
<organism evidence="10 11">
    <name type="scientific">Pseudonocardia sediminis</name>
    <dbReference type="NCBI Taxonomy" id="1397368"/>
    <lineage>
        <taxon>Bacteria</taxon>
        <taxon>Bacillati</taxon>
        <taxon>Actinomycetota</taxon>
        <taxon>Actinomycetes</taxon>
        <taxon>Pseudonocardiales</taxon>
        <taxon>Pseudonocardiaceae</taxon>
        <taxon>Pseudonocardia</taxon>
    </lineage>
</organism>
<feature type="transmembrane region" description="Helical" evidence="7">
    <location>
        <begin position="179"/>
        <end position="200"/>
    </location>
</feature>
<keyword evidence="3 7" id="KW-1003">Cell membrane</keyword>
<feature type="domain" description="VTT" evidence="9">
    <location>
        <begin position="67"/>
        <end position="190"/>
    </location>
</feature>
<keyword evidence="4 7" id="KW-0812">Transmembrane</keyword>
<dbReference type="GO" id="GO:0005886">
    <property type="term" value="C:plasma membrane"/>
    <property type="evidence" value="ECO:0007669"/>
    <property type="project" value="UniProtKB-SubCell"/>
</dbReference>
<dbReference type="PANTHER" id="PTHR30353">
    <property type="entry name" value="INNER MEMBRANE PROTEIN DEDA-RELATED"/>
    <property type="match status" value="1"/>
</dbReference>